<name>A0A2W2BUJ4_9ACTN</name>
<evidence type="ECO:0000256" key="2">
    <source>
        <dbReference type="ARBA" id="ARBA00022827"/>
    </source>
</evidence>
<keyword evidence="2" id="KW-0274">FAD</keyword>
<accession>A0A2W2BUJ4</accession>
<evidence type="ECO:0000259" key="3">
    <source>
        <dbReference type="Pfam" id="PF08031"/>
    </source>
</evidence>
<comment type="caution">
    <text evidence="4">The sequence shown here is derived from an EMBL/GenBank/DDBJ whole genome shotgun (WGS) entry which is preliminary data.</text>
</comment>
<dbReference type="Gene3D" id="3.30.465.10">
    <property type="match status" value="1"/>
</dbReference>
<dbReference type="Gene3D" id="3.40.462.20">
    <property type="match status" value="1"/>
</dbReference>
<dbReference type="InterPro" id="IPR016164">
    <property type="entry name" value="FAD-linked_Oxase-like_C"/>
</dbReference>
<dbReference type="InterPro" id="IPR016169">
    <property type="entry name" value="FAD-bd_PCMH_sub2"/>
</dbReference>
<feature type="domain" description="Berberine/berberine-like" evidence="3">
    <location>
        <begin position="103"/>
        <end position="124"/>
    </location>
</feature>
<dbReference type="InterPro" id="IPR012951">
    <property type="entry name" value="BBE"/>
</dbReference>
<evidence type="ECO:0000313" key="5">
    <source>
        <dbReference type="Proteomes" id="UP000248764"/>
    </source>
</evidence>
<reference evidence="4 5" key="1">
    <citation type="submission" date="2018-01" db="EMBL/GenBank/DDBJ databases">
        <title>Draft genome sequence of Jiangella sp. GTF31.</title>
        <authorList>
            <person name="Sahin N."/>
            <person name="Ay H."/>
            <person name="Saygin H."/>
        </authorList>
    </citation>
    <scope>NUCLEOTIDE SEQUENCE [LARGE SCALE GENOMIC DNA]</scope>
    <source>
        <strain evidence="4 5">GTF31</strain>
    </source>
</reference>
<dbReference type="Proteomes" id="UP000248764">
    <property type="component" value="Unassembled WGS sequence"/>
</dbReference>
<protein>
    <recommendedName>
        <fullName evidence="3">Berberine/berberine-like domain-containing protein</fullName>
    </recommendedName>
</protein>
<dbReference type="AlphaFoldDB" id="A0A2W2BUJ4"/>
<dbReference type="EMBL" id="POTW01000117">
    <property type="protein sequence ID" value="PZF79789.1"/>
    <property type="molecule type" value="Genomic_DNA"/>
</dbReference>
<dbReference type="GO" id="GO:0016491">
    <property type="term" value="F:oxidoreductase activity"/>
    <property type="evidence" value="ECO:0007669"/>
    <property type="project" value="InterPro"/>
</dbReference>
<sequence length="129" mass="13852">MLSDELIDLYLAGLAAGPPVVGQVRALGGAVARVARDATAFAHRDSEAFLSAVSLSPAPEARTAFDAYWATLAPHTGGAYGNLMSSLDPADLAELYPPDTRRRLVEVKRAYDPRNLFRQNFNIPPEATP</sequence>
<dbReference type="Pfam" id="PF08031">
    <property type="entry name" value="BBE"/>
    <property type="match status" value="1"/>
</dbReference>
<evidence type="ECO:0000313" key="4">
    <source>
        <dbReference type="EMBL" id="PZF79789.1"/>
    </source>
</evidence>
<keyword evidence="5" id="KW-1185">Reference proteome</keyword>
<dbReference type="SUPFAM" id="SSF55103">
    <property type="entry name" value="FAD-linked oxidases, C-terminal domain"/>
    <property type="match status" value="1"/>
</dbReference>
<keyword evidence="1" id="KW-0285">Flavoprotein</keyword>
<evidence type="ECO:0000256" key="1">
    <source>
        <dbReference type="ARBA" id="ARBA00022630"/>
    </source>
</evidence>
<proteinExistence type="predicted"/>
<gene>
    <name evidence="4" type="ORF">C1I92_29475</name>
</gene>
<organism evidence="4 5">
    <name type="scientific">Jiangella anatolica</name>
    <dbReference type="NCBI Taxonomy" id="2670374"/>
    <lineage>
        <taxon>Bacteria</taxon>
        <taxon>Bacillati</taxon>
        <taxon>Actinomycetota</taxon>
        <taxon>Actinomycetes</taxon>
        <taxon>Jiangellales</taxon>
        <taxon>Jiangellaceae</taxon>
        <taxon>Jiangella</taxon>
    </lineage>
</organism>
<dbReference type="GO" id="GO:0050660">
    <property type="term" value="F:flavin adenine dinucleotide binding"/>
    <property type="evidence" value="ECO:0007669"/>
    <property type="project" value="InterPro"/>
</dbReference>